<keyword evidence="6 11" id="KW-0812">Transmembrane</keyword>
<evidence type="ECO:0000256" key="11">
    <source>
        <dbReference type="SAM" id="Phobius"/>
    </source>
</evidence>
<sequence>MLNTILLQDQAGWANIVMIVVLIAIFYFFMIRPQQKKQNQIKKFREGIKVGDRVVTAGGIYGKVRSIEDTTFSLEISKDVRITIDKGSVYPSAQQASEDAAQGEKK</sequence>
<dbReference type="PANTHER" id="PTHR33909">
    <property type="entry name" value="SEC TRANSLOCON ACCESSORY COMPLEX SUBUNIT YAJC"/>
    <property type="match status" value="1"/>
</dbReference>
<dbReference type="GO" id="GO:0005886">
    <property type="term" value="C:plasma membrane"/>
    <property type="evidence" value="ECO:0007669"/>
    <property type="project" value="UniProtKB-SubCell"/>
</dbReference>
<evidence type="ECO:0000256" key="3">
    <source>
        <dbReference type="ARBA" id="ARBA00014962"/>
    </source>
</evidence>
<keyword evidence="4" id="KW-0813">Transport</keyword>
<evidence type="ECO:0000256" key="4">
    <source>
        <dbReference type="ARBA" id="ARBA00022448"/>
    </source>
</evidence>
<comment type="similarity">
    <text evidence="2">Belongs to the YajC family.</text>
</comment>
<evidence type="ECO:0000313" key="13">
    <source>
        <dbReference type="Proteomes" id="UP000297635"/>
    </source>
</evidence>
<keyword evidence="9" id="KW-0811">Translocation</keyword>
<dbReference type="PANTHER" id="PTHR33909:SF1">
    <property type="entry name" value="SEC TRANSLOCON ACCESSORY COMPLEX SUBUNIT YAJC"/>
    <property type="match status" value="1"/>
</dbReference>
<dbReference type="SMART" id="SM01323">
    <property type="entry name" value="YajC"/>
    <property type="match status" value="1"/>
</dbReference>
<evidence type="ECO:0000256" key="5">
    <source>
        <dbReference type="ARBA" id="ARBA00022475"/>
    </source>
</evidence>
<dbReference type="EMBL" id="SJSA01000001">
    <property type="protein sequence ID" value="TGG40620.1"/>
    <property type="molecule type" value="Genomic_DNA"/>
</dbReference>
<reference evidence="12 13" key="1">
    <citation type="submission" date="2019-02" db="EMBL/GenBank/DDBJ databases">
        <title>Isolation and identification of novel species under the genus Muribaculum.</title>
        <authorList>
            <person name="Miyake S."/>
            <person name="Ding Y."/>
            <person name="Low A."/>
            <person name="Soh M."/>
            <person name="Seedorf H."/>
        </authorList>
    </citation>
    <scope>NUCLEOTIDE SEQUENCE [LARGE SCALE GENOMIC DNA]</scope>
    <source>
        <strain evidence="12 13">TLL-A3</strain>
    </source>
</reference>
<keyword evidence="5" id="KW-1003">Cell membrane</keyword>
<gene>
    <name evidence="12" type="primary">yajC</name>
    <name evidence="12" type="ORF">EZ315_08050</name>
</gene>
<evidence type="ECO:0000256" key="2">
    <source>
        <dbReference type="ARBA" id="ARBA00006742"/>
    </source>
</evidence>
<keyword evidence="8 11" id="KW-1133">Transmembrane helix</keyword>
<dbReference type="PRINTS" id="PR01853">
    <property type="entry name" value="YAJCTRNLCASE"/>
</dbReference>
<dbReference type="Pfam" id="PF02699">
    <property type="entry name" value="YajC"/>
    <property type="match status" value="1"/>
</dbReference>
<dbReference type="GO" id="GO:0015031">
    <property type="term" value="P:protein transport"/>
    <property type="evidence" value="ECO:0007669"/>
    <property type="project" value="UniProtKB-KW"/>
</dbReference>
<dbReference type="RefSeq" id="WP_135471617.1">
    <property type="nucleotide sequence ID" value="NZ_CASCNC010000001.1"/>
</dbReference>
<evidence type="ECO:0000256" key="6">
    <source>
        <dbReference type="ARBA" id="ARBA00022692"/>
    </source>
</evidence>
<evidence type="ECO:0000256" key="7">
    <source>
        <dbReference type="ARBA" id="ARBA00022927"/>
    </source>
</evidence>
<evidence type="ECO:0000256" key="8">
    <source>
        <dbReference type="ARBA" id="ARBA00022989"/>
    </source>
</evidence>
<evidence type="ECO:0000313" key="12">
    <source>
        <dbReference type="EMBL" id="TGG40620.1"/>
    </source>
</evidence>
<protein>
    <recommendedName>
        <fullName evidence="3">Sec translocon accessory complex subunit YajC</fullName>
    </recommendedName>
</protein>
<evidence type="ECO:0000256" key="10">
    <source>
        <dbReference type="ARBA" id="ARBA00023136"/>
    </source>
</evidence>
<dbReference type="GeneID" id="82149742"/>
<feature type="transmembrane region" description="Helical" evidence="11">
    <location>
        <begin position="12"/>
        <end position="31"/>
    </location>
</feature>
<keyword evidence="7" id="KW-0653">Protein transport</keyword>
<dbReference type="Proteomes" id="UP000297635">
    <property type="component" value="Unassembled WGS sequence"/>
</dbReference>
<comment type="caution">
    <text evidence="12">The sequence shown here is derived from an EMBL/GenBank/DDBJ whole genome shotgun (WGS) entry which is preliminary data.</text>
</comment>
<accession>A0A4Z0VBE0</accession>
<evidence type="ECO:0000256" key="1">
    <source>
        <dbReference type="ARBA" id="ARBA00004162"/>
    </source>
</evidence>
<keyword evidence="13" id="KW-1185">Reference proteome</keyword>
<name>A0A4Z0VBE0_9BACT</name>
<dbReference type="NCBIfam" id="TIGR00739">
    <property type="entry name" value="yajC"/>
    <property type="match status" value="1"/>
</dbReference>
<proteinExistence type="inferred from homology"/>
<dbReference type="AlphaFoldDB" id="A0A4Z0VBE0"/>
<dbReference type="InterPro" id="IPR003849">
    <property type="entry name" value="Preprotein_translocase_YajC"/>
</dbReference>
<keyword evidence="10 11" id="KW-0472">Membrane</keyword>
<organism evidence="12 13">
    <name type="scientific">Duncaniella freteri</name>
    <dbReference type="NCBI Taxonomy" id="2530391"/>
    <lineage>
        <taxon>Bacteria</taxon>
        <taxon>Pseudomonadati</taxon>
        <taxon>Bacteroidota</taxon>
        <taxon>Bacteroidia</taxon>
        <taxon>Bacteroidales</taxon>
        <taxon>Muribaculaceae</taxon>
        <taxon>Duncaniella</taxon>
    </lineage>
</organism>
<comment type="subcellular location">
    <subcellularLocation>
        <location evidence="1">Cell membrane</location>
        <topology evidence="1">Single-pass membrane protein</topology>
    </subcellularLocation>
</comment>
<evidence type="ECO:0000256" key="9">
    <source>
        <dbReference type="ARBA" id="ARBA00023010"/>
    </source>
</evidence>